<protein>
    <submittedName>
        <fullName evidence="2">Uncharacterized protein</fullName>
    </submittedName>
</protein>
<feature type="transmembrane region" description="Helical" evidence="1">
    <location>
        <begin position="124"/>
        <end position="147"/>
    </location>
</feature>
<gene>
    <name evidence="2" type="ORF">CP975_15955</name>
</gene>
<accession>A0A5J6HGW5</accession>
<proteinExistence type="predicted"/>
<keyword evidence="3" id="KW-1185">Reference proteome</keyword>
<dbReference type="AlphaFoldDB" id="A0A5J6HGW5"/>
<dbReference type="RefSeq" id="WP_055531120.1">
    <property type="nucleotide sequence ID" value="NZ_CP023695.1"/>
</dbReference>
<keyword evidence="1" id="KW-0472">Membrane</keyword>
<evidence type="ECO:0000256" key="1">
    <source>
        <dbReference type="SAM" id="Phobius"/>
    </source>
</evidence>
<dbReference type="KEGG" id="salw:CP975_15955"/>
<feature type="transmembrane region" description="Helical" evidence="1">
    <location>
        <begin position="154"/>
        <end position="172"/>
    </location>
</feature>
<sequence length="347" mass="37648">MTRAADLVWAREEDEEWADTVHVRLLLDHDAPAGLADEVLAEAHQIVREAGLPAPEVLGEPEAYARTVAAERISEKDRAKVDSHGLTPGERVCASLGTLGFIGFCLCVMHWFEDGLWASGSWASVAGWTTVVAVVSLGTLAFVARAAGRIRGMWGFLTGAACAFAGGIAVATNTPGERLFEVPVPVLMAGCAAWTVAAYAFPDAALDRWFAPRPHADDEQWLARLEGLLRGRHAMPAAEARGHVREARQHLFGADRERAEDTFGDVEVYAMRLAEGPRKQQRIARHKLYRTAAAAVVFTVLAVDETLETGHFSGWVACYVGAAGAWIWTLISEWRDLRKPGRAGKAA</sequence>
<feature type="transmembrane region" description="Helical" evidence="1">
    <location>
        <begin position="288"/>
        <end position="306"/>
    </location>
</feature>
<dbReference type="EMBL" id="CP023695">
    <property type="protein sequence ID" value="QEV18788.1"/>
    <property type="molecule type" value="Genomic_DNA"/>
</dbReference>
<feature type="transmembrane region" description="Helical" evidence="1">
    <location>
        <begin position="312"/>
        <end position="331"/>
    </location>
</feature>
<evidence type="ECO:0000313" key="2">
    <source>
        <dbReference type="EMBL" id="QEV18788.1"/>
    </source>
</evidence>
<dbReference type="Proteomes" id="UP000326553">
    <property type="component" value="Chromosome"/>
</dbReference>
<organism evidence="2 3">
    <name type="scientific">Streptomyces alboniger</name>
    <dbReference type="NCBI Taxonomy" id="132473"/>
    <lineage>
        <taxon>Bacteria</taxon>
        <taxon>Bacillati</taxon>
        <taxon>Actinomycetota</taxon>
        <taxon>Actinomycetes</taxon>
        <taxon>Kitasatosporales</taxon>
        <taxon>Streptomycetaceae</taxon>
        <taxon>Streptomyces</taxon>
        <taxon>Streptomyces aurantiacus group</taxon>
    </lineage>
</organism>
<keyword evidence="1" id="KW-1133">Transmembrane helix</keyword>
<feature type="transmembrane region" description="Helical" evidence="1">
    <location>
        <begin position="92"/>
        <end position="112"/>
    </location>
</feature>
<reference evidence="2 3" key="1">
    <citation type="submission" date="2017-09" db="EMBL/GenBank/DDBJ databases">
        <authorList>
            <person name="Lee N."/>
            <person name="Cho B.-K."/>
        </authorList>
    </citation>
    <scope>NUCLEOTIDE SEQUENCE [LARGE SCALE GENOMIC DNA]</scope>
    <source>
        <strain evidence="2 3">ATCC 12461</strain>
    </source>
</reference>
<dbReference type="OrthoDB" id="4217222at2"/>
<feature type="transmembrane region" description="Helical" evidence="1">
    <location>
        <begin position="184"/>
        <end position="201"/>
    </location>
</feature>
<name>A0A5J6HGW5_STRAD</name>
<evidence type="ECO:0000313" key="3">
    <source>
        <dbReference type="Proteomes" id="UP000326553"/>
    </source>
</evidence>
<keyword evidence="1" id="KW-0812">Transmembrane</keyword>